<evidence type="ECO:0000313" key="10">
    <source>
        <dbReference type="EMBL" id="ACB54642.1"/>
    </source>
</evidence>
<dbReference type="GO" id="GO:0090729">
    <property type="term" value="F:toxin activity"/>
    <property type="evidence" value="ECO:0007669"/>
    <property type="project" value="UniProtKB-KW"/>
</dbReference>
<keyword evidence="6 8" id="KW-0460">Magnesium</keyword>
<dbReference type="CDD" id="cd18745">
    <property type="entry name" value="PIN_VapC4-5_FitB-like"/>
    <property type="match status" value="1"/>
</dbReference>
<dbReference type="EMBL" id="CP000810">
    <property type="protein sequence ID" value="ACB54642.1"/>
    <property type="molecule type" value="Genomic_DNA"/>
</dbReference>
<evidence type="ECO:0000256" key="8">
    <source>
        <dbReference type="HAMAP-Rule" id="MF_00265"/>
    </source>
</evidence>
<feature type="domain" description="PIN" evidence="9">
    <location>
        <begin position="7"/>
        <end position="129"/>
    </location>
</feature>
<dbReference type="InterPro" id="IPR050556">
    <property type="entry name" value="Type_II_TA_system_RNase"/>
</dbReference>
<keyword evidence="5 8" id="KW-0378">Hydrolase</keyword>
<dbReference type="SUPFAM" id="SSF88723">
    <property type="entry name" value="PIN domain-like"/>
    <property type="match status" value="1"/>
</dbReference>
<dbReference type="Gene3D" id="3.40.50.1010">
    <property type="entry name" value="5'-nuclease"/>
    <property type="match status" value="1"/>
</dbReference>
<evidence type="ECO:0000259" key="9">
    <source>
        <dbReference type="Pfam" id="PF01850"/>
    </source>
</evidence>
<protein>
    <recommendedName>
        <fullName evidence="8">Ribonuclease VapC</fullName>
        <shortName evidence="8">RNase VapC</shortName>
        <ecNumber evidence="8">3.1.-.-</ecNumber>
    </recommendedName>
    <alternativeName>
        <fullName evidence="8">Toxin VapC</fullName>
    </alternativeName>
</protein>
<name>B1X3D1_CROS5</name>
<keyword evidence="3 8" id="KW-0540">Nuclease</keyword>
<dbReference type="GO" id="GO:0016787">
    <property type="term" value="F:hydrolase activity"/>
    <property type="evidence" value="ECO:0007669"/>
    <property type="project" value="UniProtKB-KW"/>
</dbReference>
<sequence length="137" mass="15371">MGSTVIYLLDTNTCIQYLTGRSPAVMARFKRVRRVEIALCDVVKAELYYGANKSSRREANLALYERFFSQYVSLPFDGTAAIIYGRLRATLEAVGQPIGPYDLMIAAISLANNLILVTHNVDEFSRVEGLTIEDWEV</sequence>
<dbReference type="InterPro" id="IPR002716">
    <property type="entry name" value="PIN_dom"/>
</dbReference>
<evidence type="ECO:0000256" key="6">
    <source>
        <dbReference type="ARBA" id="ARBA00022842"/>
    </source>
</evidence>
<dbReference type="PANTHER" id="PTHR33653">
    <property type="entry name" value="RIBONUCLEASE VAPC2"/>
    <property type="match status" value="1"/>
</dbReference>
<evidence type="ECO:0000256" key="2">
    <source>
        <dbReference type="ARBA" id="ARBA00022649"/>
    </source>
</evidence>
<accession>B1X3D1</accession>
<evidence type="ECO:0000256" key="1">
    <source>
        <dbReference type="ARBA" id="ARBA00001946"/>
    </source>
</evidence>
<keyword evidence="2 8" id="KW-1277">Toxin-antitoxin system</keyword>
<dbReference type="GO" id="GO:0000287">
    <property type="term" value="F:magnesium ion binding"/>
    <property type="evidence" value="ECO:0007669"/>
    <property type="project" value="UniProtKB-UniRule"/>
</dbReference>
<comment type="function">
    <text evidence="8">Toxic component of a toxin-antitoxin (TA) system. An RNase.</text>
</comment>
<dbReference type="KEGG" id="cyt:cce_5296"/>
<evidence type="ECO:0000313" key="11">
    <source>
        <dbReference type="Proteomes" id="UP000001203"/>
    </source>
</evidence>
<comment type="similarity">
    <text evidence="7 8">Belongs to the PINc/VapC protein family.</text>
</comment>
<keyword evidence="11" id="KW-1185">Reference proteome</keyword>
<evidence type="ECO:0000256" key="7">
    <source>
        <dbReference type="ARBA" id="ARBA00038093"/>
    </source>
</evidence>
<dbReference type="Proteomes" id="UP000001203">
    <property type="component" value="Plasmid pC"/>
</dbReference>
<feature type="binding site" evidence="8">
    <location>
        <position position="10"/>
    </location>
    <ligand>
        <name>Mg(2+)</name>
        <dbReference type="ChEBI" id="CHEBI:18420"/>
    </ligand>
</feature>
<feature type="binding site" evidence="8">
    <location>
        <position position="102"/>
    </location>
    <ligand>
        <name>Mg(2+)</name>
        <dbReference type="ChEBI" id="CHEBI:18420"/>
    </ligand>
</feature>
<dbReference type="PANTHER" id="PTHR33653:SF1">
    <property type="entry name" value="RIBONUCLEASE VAPC2"/>
    <property type="match status" value="1"/>
</dbReference>
<evidence type="ECO:0000256" key="4">
    <source>
        <dbReference type="ARBA" id="ARBA00022723"/>
    </source>
</evidence>
<comment type="cofactor">
    <cofactor evidence="1 8">
        <name>Mg(2+)</name>
        <dbReference type="ChEBI" id="CHEBI:18420"/>
    </cofactor>
</comment>
<keyword evidence="4 8" id="KW-0479">Metal-binding</keyword>
<keyword evidence="8" id="KW-0800">Toxin</keyword>
<evidence type="ECO:0000256" key="5">
    <source>
        <dbReference type="ARBA" id="ARBA00022801"/>
    </source>
</evidence>
<dbReference type="HAMAP" id="MF_00265">
    <property type="entry name" value="VapC_Nob1"/>
    <property type="match status" value="1"/>
</dbReference>
<proteinExistence type="inferred from homology"/>
<dbReference type="Pfam" id="PF01850">
    <property type="entry name" value="PIN"/>
    <property type="match status" value="1"/>
</dbReference>
<reference evidence="10 11" key="1">
    <citation type="journal article" date="2008" name="Proc. Natl. Acad. Sci. U.S.A.">
        <title>The genome of Cyanothece 51142, a unicellular diazotrophic cyanobacterium important in the marine nitrogen cycle.</title>
        <authorList>
            <person name="Welsh E.A."/>
            <person name="Liberton M."/>
            <person name="Stoeckel J."/>
            <person name="Loh T."/>
            <person name="Elvitigala T."/>
            <person name="Wang C."/>
            <person name="Wollam A."/>
            <person name="Fulton R.S."/>
            <person name="Clifton S.W."/>
            <person name="Jacobs J.M."/>
            <person name="Aurora R."/>
            <person name="Ghosh B.K."/>
            <person name="Sherman L.A."/>
            <person name="Smith R.D."/>
            <person name="Wilson R.K."/>
            <person name="Pakrasi H.B."/>
        </authorList>
    </citation>
    <scope>NUCLEOTIDE SEQUENCE [LARGE SCALE GENOMIC DNA]</scope>
    <source>
        <strain evidence="11">ATCC 51142 / BH68</strain>
        <plasmid evidence="11">C</plasmid>
    </source>
</reference>
<keyword evidence="10" id="KW-0614">Plasmid</keyword>
<geneLocation type="plasmid" evidence="11">
    <name>C</name>
</geneLocation>
<dbReference type="InterPro" id="IPR022907">
    <property type="entry name" value="VapC_family"/>
</dbReference>
<dbReference type="EC" id="3.1.-.-" evidence="8"/>
<organism evidence="10 11">
    <name type="scientific">Crocosphaera subtropica (strain ATCC 51142 / BH68)</name>
    <name type="common">Cyanothece sp. (strain ATCC 51142)</name>
    <dbReference type="NCBI Taxonomy" id="43989"/>
    <lineage>
        <taxon>Bacteria</taxon>
        <taxon>Bacillati</taxon>
        <taxon>Cyanobacteriota</taxon>
        <taxon>Cyanophyceae</taxon>
        <taxon>Oscillatoriophycideae</taxon>
        <taxon>Chroococcales</taxon>
        <taxon>Aphanothecaceae</taxon>
        <taxon>Crocosphaera</taxon>
        <taxon>Crocosphaera subtropica</taxon>
    </lineage>
</organism>
<dbReference type="AlphaFoldDB" id="B1X3D1"/>
<gene>
    <name evidence="10" type="primary">vapC1</name>
    <name evidence="8" type="synonym">vapC</name>
    <name evidence="10" type="ordered locus">cce_5296</name>
</gene>
<evidence type="ECO:0000256" key="3">
    <source>
        <dbReference type="ARBA" id="ARBA00022722"/>
    </source>
</evidence>
<dbReference type="GO" id="GO:0004540">
    <property type="term" value="F:RNA nuclease activity"/>
    <property type="evidence" value="ECO:0007669"/>
    <property type="project" value="InterPro"/>
</dbReference>
<dbReference type="HOGENOM" id="CLU_118482_5_3_3"/>
<dbReference type="InterPro" id="IPR029060">
    <property type="entry name" value="PIN-like_dom_sf"/>
</dbReference>